<comment type="function">
    <text evidence="20">Transfers the sialyl group (N-acetyl-alpha-neuraminyl or NeuAc) from CMP-NeuAc to the non-reducing terminal galactose (Gal) of glycosphingolipids forming gangliosides (important molecules involved in the regulation of multiple cellular processes, including cell proliferation and differentiation, apoptosis, embryogenesis, development, and oncogenesis). Mainly involved in the biosynthesis of ganglioside GM3 but can also use different glycolipids as substrate acceptors such as D-galactosylceramide (GalCer), asialo-GM2 (GA2) and asialo-GM1 (GA1), although less preferentially than beta-D-Gal-(1-&gt;4)-beta-D-Glc-(1&lt;-&gt;1)-Cer (LacCer).</text>
</comment>
<evidence type="ECO:0000256" key="4">
    <source>
        <dbReference type="ARBA" id="ARBA00022679"/>
    </source>
</evidence>
<dbReference type="CTD" id="8869"/>
<evidence type="ECO:0000256" key="7">
    <source>
        <dbReference type="ARBA" id="ARBA00022989"/>
    </source>
</evidence>
<evidence type="ECO:0000256" key="5">
    <source>
        <dbReference type="ARBA" id="ARBA00022692"/>
    </source>
</evidence>
<reference evidence="25" key="1">
    <citation type="submission" date="2021-06" db="EMBL/GenBank/DDBJ databases">
        <authorList>
            <consortium name="Wellcome Sanger Institute Data Sharing"/>
        </authorList>
    </citation>
    <scope>NUCLEOTIDE SEQUENCE [LARGE SCALE GENOMIC DNA]</scope>
</reference>
<evidence type="ECO:0000256" key="19">
    <source>
        <dbReference type="ARBA" id="ARBA00043651"/>
    </source>
</evidence>
<dbReference type="PANTHER" id="PTHR13713">
    <property type="entry name" value="SIALYLTRANSFERASE"/>
    <property type="match status" value="1"/>
</dbReference>
<keyword evidence="9" id="KW-0443">Lipid metabolism</keyword>
<keyword evidence="5 24" id="KW-0812">Transmembrane</keyword>
<keyword evidence="12" id="KW-0325">Glycoprotein</keyword>
<dbReference type="RefSeq" id="XP_028657414.1">
    <property type="nucleotide sequence ID" value="XM_028801581.2"/>
</dbReference>
<dbReference type="InterPro" id="IPR001675">
    <property type="entry name" value="Glyco_trans_29"/>
</dbReference>
<evidence type="ECO:0000256" key="12">
    <source>
        <dbReference type="ARBA" id="ARBA00023180"/>
    </source>
</evidence>
<reference evidence="25" key="2">
    <citation type="submission" date="2025-08" db="UniProtKB">
        <authorList>
            <consortium name="Ensembl"/>
        </authorList>
    </citation>
    <scope>IDENTIFICATION</scope>
</reference>
<dbReference type="Gene3D" id="3.90.1480.20">
    <property type="entry name" value="Glycosyl transferase family 29"/>
    <property type="match status" value="1"/>
</dbReference>
<sequence length="391" mass="45049">MRLRQTTLNAVWNRKPYEVPNKNMPRAMVLYRGIFRIGIVFTVFIITLRWFILYKAPSESRPWEQNSIDPNYVEIVQKFVSKVLQQECIPSSVRKNMSVLFSGKYKPYILPFLTKDTILNDTIFQYFPPFGFNNLQHKLEEILSLFPDLPKNKVTVEPCKRCVVVGSGGILRGLELGHLLDQFDVIIRLNNAPVKDFSKDVGTRTTIRMSYPEGSPKIWDDFDPDVLFVAVIYKRVDFNWLKAMVTKEQLSLFDWIFFWQEVAGSIPIKPSQFRILNPEIVIQTAMDLLQLPPPRWKLWGQDQNVPTVGVIASIMATYLCDEVSLAGFGYDLSQPEAPLHYYESTRMDAMKSQTMHNVDTERQFLASLVKAGVIKDLTGGIHCTFCKMKTL</sequence>
<dbReference type="Ensembl" id="ENSECRT00000027612.1">
    <property type="protein sequence ID" value="ENSECRP00000027041.1"/>
    <property type="gene ID" value="ENSECRG00000018299.1"/>
</dbReference>
<evidence type="ECO:0000256" key="20">
    <source>
        <dbReference type="ARBA" id="ARBA00045587"/>
    </source>
</evidence>
<keyword evidence="26" id="KW-1185">Reference proteome</keyword>
<evidence type="ECO:0000256" key="24">
    <source>
        <dbReference type="SAM" id="Phobius"/>
    </source>
</evidence>
<evidence type="ECO:0000256" key="23">
    <source>
        <dbReference type="ARBA" id="ARBA00049539"/>
    </source>
</evidence>
<evidence type="ECO:0000256" key="18">
    <source>
        <dbReference type="ARBA" id="ARBA00042545"/>
    </source>
</evidence>
<evidence type="ECO:0000256" key="9">
    <source>
        <dbReference type="ARBA" id="ARBA00023098"/>
    </source>
</evidence>
<protein>
    <recommendedName>
        <fullName evidence="14">Lactosylceramide alpha-2,3-sialyltransferase</fullName>
        <ecNumber evidence="13">2.4.3.9</ecNumber>
    </recommendedName>
    <alternativeName>
        <fullName evidence="15">CMP-NeuAc:lactosylceramide alpha-2,3-sialyltransferase</fullName>
    </alternativeName>
    <alternativeName>
        <fullName evidence="18">Ganglioside GM3 synthase</fullName>
    </alternativeName>
    <alternativeName>
        <fullName evidence="17">ST3Gal V</fullName>
    </alternativeName>
    <alternativeName>
        <fullName evidence="16">Sialyltransferase 9</fullName>
    </alternativeName>
</protein>
<name>A0A8C4XEZ5_ERPCA</name>
<keyword evidence="8" id="KW-0333">Golgi apparatus</keyword>
<dbReference type="Proteomes" id="UP000694620">
    <property type="component" value="Chromosome 5"/>
</dbReference>
<keyword evidence="10 24" id="KW-0472">Membrane</keyword>
<comment type="subcellular location">
    <subcellularLocation>
        <location evidence="1">Golgi apparatus membrane</location>
        <topology evidence="1">Single-pass type II membrane protein</topology>
    </subcellularLocation>
</comment>
<comment type="similarity">
    <text evidence="2">Belongs to the glycosyltransferase 29 family.</text>
</comment>
<comment type="catalytic activity">
    <reaction evidence="21">
        <text>a beta-D-Gal-(1&lt;-&gt;1')-ceramide + CMP-N-acetyl-beta-neuraminate = N-acetyl-alpha-neuraminosyl-(2-&gt;3)-beta-D-galactosyl-(1&lt;-&gt;1')-ceramide + CMP + H(+)</text>
        <dbReference type="Rhea" id="RHEA:41780"/>
        <dbReference type="ChEBI" id="CHEBI:15378"/>
        <dbReference type="ChEBI" id="CHEBI:57812"/>
        <dbReference type="ChEBI" id="CHEBI:60377"/>
        <dbReference type="ChEBI" id="CHEBI:82643"/>
        <dbReference type="ChEBI" id="CHEBI:143593"/>
    </reaction>
    <physiologicalReaction direction="left-to-right" evidence="21">
        <dbReference type="Rhea" id="RHEA:41781"/>
    </physiologicalReaction>
</comment>
<evidence type="ECO:0000313" key="25">
    <source>
        <dbReference type="Ensembl" id="ENSECRP00000027041.1"/>
    </source>
</evidence>
<evidence type="ECO:0000256" key="13">
    <source>
        <dbReference type="ARBA" id="ARBA00039111"/>
    </source>
</evidence>
<evidence type="ECO:0000256" key="11">
    <source>
        <dbReference type="ARBA" id="ARBA00023157"/>
    </source>
</evidence>
<evidence type="ECO:0000256" key="21">
    <source>
        <dbReference type="ARBA" id="ARBA00048050"/>
    </source>
</evidence>
<dbReference type="EC" id="2.4.3.9" evidence="13"/>
<evidence type="ECO:0000256" key="10">
    <source>
        <dbReference type="ARBA" id="ARBA00023136"/>
    </source>
</evidence>
<evidence type="ECO:0000256" key="16">
    <source>
        <dbReference type="ARBA" id="ARBA00041896"/>
    </source>
</evidence>
<comment type="catalytic activity">
    <reaction evidence="19">
        <text>a beta-D-Gal-(1-&gt;4)-beta-D-Glc-(1&lt;-&gt;1)-Cer(d18:1(4E)) + CMP-N-acetyl-beta-neuraminate = a ganglioside GM3 (d18:1(4E)) + CMP + H(+)</text>
        <dbReference type="Rhea" id="RHEA:18417"/>
        <dbReference type="ChEBI" id="CHEBI:15378"/>
        <dbReference type="ChEBI" id="CHEBI:17950"/>
        <dbReference type="ChEBI" id="CHEBI:57812"/>
        <dbReference type="ChEBI" id="CHEBI:60065"/>
        <dbReference type="ChEBI" id="CHEBI:60377"/>
        <dbReference type="EC" id="2.4.3.9"/>
    </reaction>
    <physiologicalReaction direction="left-to-right" evidence="19">
        <dbReference type="Rhea" id="RHEA:18418"/>
    </physiologicalReaction>
</comment>
<evidence type="ECO:0000256" key="3">
    <source>
        <dbReference type="ARBA" id="ARBA00022676"/>
    </source>
</evidence>
<dbReference type="GeneID" id="114651700"/>
<dbReference type="OrthoDB" id="10264956at2759"/>
<organism evidence="25 26">
    <name type="scientific">Erpetoichthys calabaricus</name>
    <name type="common">Rope fish</name>
    <name type="synonym">Calamoichthys calabaricus</name>
    <dbReference type="NCBI Taxonomy" id="27687"/>
    <lineage>
        <taxon>Eukaryota</taxon>
        <taxon>Metazoa</taxon>
        <taxon>Chordata</taxon>
        <taxon>Craniata</taxon>
        <taxon>Vertebrata</taxon>
        <taxon>Euteleostomi</taxon>
        <taxon>Actinopterygii</taxon>
        <taxon>Polypteriformes</taxon>
        <taxon>Polypteridae</taxon>
        <taxon>Erpetoichthys</taxon>
    </lineage>
</organism>
<keyword evidence="7 24" id="KW-1133">Transmembrane helix</keyword>
<accession>A0A8C4XEZ5</accession>
<dbReference type="InterPro" id="IPR038578">
    <property type="entry name" value="GT29-like_sf"/>
</dbReference>
<gene>
    <name evidence="25" type="primary">ST3GAL5</name>
    <name evidence="25" type="synonym">st3gal5</name>
</gene>
<dbReference type="FunFam" id="3.90.1480.20:FF:000006">
    <property type="entry name" value="ST3 beta-galactoside alpha-2,3-sialyltransferase 5"/>
    <property type="match status" value="1"/>
</dbReference>
<evidence type="ECO:0000256" key="15">
    <source>
        <dbReference type="ARBA" id="ARBA00041341"/>
    </source>
</evidence>
<dbReference type="GO" id="GO:0000139">
    <property type="term" value="C:Golgi membrane"/>
    <property type="evidence" value="ECO:0007669"/>
    <property type="project" value="UniProtKB-SubCell"/>
</dbReference>
<keyword evidence="3" id="KW-0328">Glycosyltransferase</keyword>
<keyword evidence="4" id="KW-0808">Transferase</keyword>
<evidence type="ECO:0000256" key="2">
    <source>
        <dbReference type="ARBA" id="ARBA00006003"/>
    </source>
</evidence>
<evidence type="ECO:0000256" key="1">
    <source>
        <dbReference type="ARBA" id="ARBA00004323"/>
    </source>
</evidence>
<keyword evidence="6" id="KW-0735">Signal-anchor</keyword>
<feature type="transmembrane region" description="Helical" evidence="24">
    <location>
        <begin position="33"/>
        <end position="52"/>
    </location>
</feature>
<evidence type="ECO:0000313" key="26">
    <source>
        <dbReference type="Proteomes" id="UP000694620"/>
    </source>
</evidence>
<evidence type="ECO:0000256" key="8">
    <source>
        <dbReference type="ARBA" id="ARBA00023034"/>
    </source>
</evidence>
<comment type="catalytic activity">
    <reaction evidence="22">
        <text>ganglioside GA2 (d18:1(4E)/18:0) + CMP-N-acetyl-beta-neuraminate = ganglioside GM2 (d18:1(4E)/18:0) + CMP + H(+)</text>
        <dbReference type="Rhea" id="RHEA:41776"/>
        <dbReference type="ChEBI" id="CHEBI:15378"/>
        <dbReference type="ChEBI" id="CHEBI:57812"/>
        <dbReference type="ChEBI" id="CHEBI:60377"/>
        <dbReference type="ChEBI" id="CHEBI:78485"/>
        <dbReference type="ChEBI" id="CHEBI:78486"/>
    </reaction>
    <physiologicalReaction direction="left-to-right" evidence="22">
        <dbReference type="Rhea" id="RHEA:41777"/>
    </physiologicalReaction>
</comment>
<dbReference type="Pfam" id="PF00777">
    <property type="entry name" value="Glyco_transf_29"/>
    <property type="match status" value="1"/>
</dbReference>
<proteinExistence type="inferred from homology"/>
<evidence type="ECO:0000256" key="22">
    <source>
        <dbReference type="ARBA" id="ARBA00048805"/>
    </source>
</evidence>
<dbReference type="AlphaFoldDB" id="A0A8C4XEZ5"/>
<dbReference type="InterPro" id="IPR051142">
    <property type="entry name" value="Glycosyltransferase_29"/>
</dbReference>
<dbReference type="GeneTree" id="ENSGT00940000157929"/>
<dbReference type="PANTHER" id="PTHR13713:SF60">
    <property type="entry name" value="LACTOSYLCERAMIDE ALPHA-2,3-SIALYLTRANSFERASE"/>
    <property type="match status" value="1"/>
</dbReference>
<evidence type="ECO:0000256" key="17">
    <source>
        <dbReference type="ARBA" id="ARBA00041976"/>
    </source>
</evidence>
<keyword evidence="11" id="KW-1015">Disulfide bond</keyword>
<comment type="catalytic activity">
    <reaction evidence="23">
        <text>ganglioside GA1 (d18:1(4E)/18:0) + CMP-N-acetyl-beta-neuraminate = ganglioside GM1 (d18:1(4E)/18:0) + CMP + H(+)</text>
        <dbReference type="Rhea" id="RHEA:41784"/>
        <dbReference type="ChEBI" id="CHEBI:15378"/>
        <dbReference type="ChEBI" id="CHEBI:57812"/>
        <dbReference type="ChEBI" id="CHEBI:60377"/>
        <dbReference type="ChEBI" id="CHEBI:73110"/>
        <dbReference type="ChEBI" id="CHEBI:78484"/>
    </reaction>
    <physiologicalReaction direction="left-to-right" evidence="23">
        <dbReference type="Rhea" id="RHEA:41785"/>
    </physiologicalReaction>
</comment>
<evidence type="ECO:0000256" key="6">
    <source>
        <dbReference type="ARBA" id="ARBA00022968"/>
    </source>
</evidence>
<evidence type="ECO:0000256" key="14">
    <source>
        <dbReference type="ARBA" id="ARBA00039792"/>
    </source>
</evidence>
<reference evidence="25" key="3">
    <citation type="submission" date="2025-09" db="UniProtKB">
        <authorList>
            <consortium name="Ensembl"/>
        </authorList>
    </citation>
    <scope>IDENTIFICATION</scope>
</reference>
<dbReference type="GO" id="GO:0006629">
    <property type="term" value="P:lipid metabolic process"/>
    <property type="evidence" value="ECO:0007669"/>
    <property type="project" value="UniProtKB-KW"/>
</dbReference>
<dbReference type="GO" id="GO:0047291">
    <property type="term" value="F:lactosylceramide alpha-2,3-sialyltransferase activity"/>
    <property type="evidence" value="ECO:0007669"/>
    <property type="project" value="UniProtKB-EC"/>
</dbReference>